<feature type="domain" description="F5/8 type C" evidence="2">
    <location>
        <begin position="67"/>
        <end position="215"/>
    </location>
</feature>
<keyword evidence="3" id="KW-0456">Lyase</keyword>
<protein>
    <submittedName>
        <fullName evidence="3">Poly(Beta-D-mannuronate) lyase</fullName>
    </submittedName>
</protein>
<dbReference type="InterPro" id="IPR008979">
    <property type="entry name" value="Galactose-bd-like_sf"/>
</dbReference>
<dbReference type="PROSITE" id="PS50022">
    <property type="entry name" value="FA58C_3"/>
    <property type="match status" value="1"/>
</dbReference>
<dbReference type="OrthoDB" id="8754053at2"/>
<comment type="caution">
    <text evidence="3">The sequence shown here is derived from an EMBL/GenBank/DDBJ whole genome shotgun (WGS) entry which is preliminary data.</text>
</comment>
<evidence type="ECO:0000313" key="4">
    <source>
        <dbReference type="Proteomes" id="UP000295793"/>
    </source>
</evidence>
<feature type="chain" id="PRO_5020339035" evidence="1">
    <location>
        <begin position="19"/>
        <end position="217"/>
    </location>
</feature>
<reference evidence="3 4" key="1">
    <citation type="submission" date="2019-03" db="EMBL/GenBank/DDBJ databases">
        <title>Genomic Encyclopedia of Archaeal and Bacterial Type Strains, Phase II (KMG-II): from individual species to whole genera.</title>
        <authorList>
            <person name="Goeker M."/>
        </authorList>
    </citation>
    <scope>NUCLEOTIDE SEQUENCE [LARGE SCALE GENOMIC DNA]</scope>
    <source>
        <strain evidence="3 4">DSM 15388</strain>
    </source>
</reference>
<accession>A0A4R3I4C5</accession>
<gene>
    <name evidence="3" type="ORF">BCF53_11216</name>
</gene>
<dbReference type="AlphaFoldDB" id="A0A4R3I4C5"/>
<evidence type="ECO:0000313" key="3">
    <source>
        <dbReference type="EMBL" id="TCS39731.1"/>
    </source>
</evidence>
<dbReference type="Gene3D" id="2.60.120.260">
    <property type="entry name" value="Galactose-binding domain-like"/>
    <property type="match status" value="1"/>
</dbReference>
<dbReference type="Proteomes" id="UP000295793">
    <property type="component" value="Unassembled WGS sequence"/>
</dbReference>
<dbReference type="InterPro" id="IPR000421">
    <property type="entry name" value="FA58C"/>
</dbReference>
<name>A0A4R3I4C5_9GAMM</name>
<organism evidence="3 4">
    <name type="scientific">Reinekea marinisedimentorum</name>
    <dbReference type="NCBI Taxonomy" id="230495"/>
    <lineage>
        <taxon>Bacteria</taxon>
        <taxon>Pseudomonadati</taxon>
        <taxon>Pseudomonadota</taxon>
        <taxon>Gammaproteobacteria</taxon>
        <taxon>Oceanospirillales</taxon>
        <taxon>Saccharospirillaceae</taxon>
        <taxon>Reinekea</taxon>
    </lineage>
</organism>
<dbReference type="GO" id="GO:0016829">
    <property type="term" value="F:lyase activity"/>
    <property type="evidence" value="ECO:0007669"/>
    <property type="project" value="UniProtKB-KW"/>
</dbReference>
<evidence type="ECO:0000256" key="1">
    <source>
        <dbReference type="SAM" id="SignalP"/>
    </source>
</evidence>
<dbReference type="SUPFAM" id="SSF49785">
    <property type="entry name" value="Galactose-binding domain-like"/>
    <property type="match status" value="1"/>
</dbReference>
<evidence type="ECO:0000259" key="2">
    <source>
        <dbReference type="PROSITE" id="PS50022"/>
    </source>
</evidence>
<feature type="signal peptide" evidence="1">
    <location>
        <begin position="1"/>
        <end position="18"/>
    </location>
</feature>
<dbReference type="RefSeq" id="WP_132702262.1">
    <property type="nucleotide sequence ID" value="NZ_SLZR01000012.1"/>
</dbReference>
<dbReference type="Pfam" id="PF00754">
    <property type="entry name" value="F5_F8_type_C"/>
    <property type="match status" value="1"/>
</dbReference>
<proteinExistence type="predicted"/>
<dbReference type="EMBL" id="SLZR01000012">
    <property type="protein sequence ID" value="TCS39731.1"/>
    <property type="molecule type" value="Genomic_DNA"/>
</dbReference>
<keyword evidence="1" id="KW-0732">Signal</keyword>
<keyword evidence="4" id="KW-1185">Reference proteome</keyword>
<dbReference type="PROSITE" id="PS51257">
    <property type="entry name" value="PROKAR_LIPOPROTEIN"/>
    <property type="match status" value="1"/>
</dbReference>
<sequence>MKIQSVSTALLVTAIALAATGCSKSEAPGSVDDQVNALIKKEQQEVAKKLEAAPIITPREEPEVIANVIPEVSVKASACANPVKLQITGAFDQGEYDEDHKPANVLDNDFSPESRWSSEGQGKWLMFDLGMPAVINNLEIAFYKGDARQAFYEVETSTDSEQWVKVLKSGTSSGNTLGMQTIEIAKTDGRYVRIIGNGTTQNAWSAYTEVAIYGCAL</sequence>